<dbReference type="PANTHER" id="PTHR11579:SF0">
    <property type="entry name" value="PROTEIN-L-ISOASPARTATE(D-ASPARTATE) O-METHYLTRANSFERASE"/>
    <property type="match status" value="1"/>
</dbReference>
<keyword evidence="6 8" id="KW-0808">Transferase</keyword>
<dbReference type="EC" id="2.1.1.77" evidence="3"/>
<dbReference type="Gene3D" id="3.40.50.150">
    <property type="entry name" value="Vaccinia Virus protein VP39"/>
    <property type="match status" value="1"/>
</dbReference>
<dbReference type="GO" id="GO:0004719">
    <property type="term" value="F:protein-L-isoaspartate (D-aspartate) O-methyltransferase activity"/>
    <property type="evidence" value="ECO:0007669"/>
    <property type="project" value="UniProtKB-EC"/>
</dbReference>
<dbReference type="GO" id="GO:0032259">
    <property type="term" value="P:methylation"/>
    <property type="evidence" value="ECO:0007669"/>
    <property type="project" value="UniProtKB-KW"/>
</dbReference>
<keyword evidence="7" id="KW-0949">S-adenosyl-L-methionine</keyword>
<name>A0A1J5RMD2_9ZZZZ</name>
<evidence type="ECO:0000256" key="7">
    <source>
        <dbReference type="ARBA" id="ARBA00022691"/>
    </source>
</evidence>
<gene>
    <name evidence="8" type="primary">pcm_12</name>
    <name evidence="8" type="ORF">GALL_207340</name>
</gene>
<comment type="subcellular location">
    <subcellularLocation>
        <location evidence="1">Cytoplasm</location>
    </subcellularLocation>
</comment>
<protein>
    <recommendedName>
        <fullName evidence="3">protein-L-isoaspartate(D-aspartate) O-methyltransferase</fullName>
        <ecNumber evidence="3">2.1.1.77</ecNumber>
    </recommendedName>
</protein>
<evidence type="ECO:0000256" key="5">
    <source>
        <dbReference type="ARBA" id="ARBA00022603"/>
    </source>
</evidence>
<dbReference type="InterPro" id="IPR029063">
    <property type="entry name" value="SAM-dependent_MTases_sf"/>
</dbReference>
<dbReference type="EMBL" id="MLJW01000136">
    <property type="protein sequence ID" value="OIQ97182.1"/>
    <property type="molecule type" value="Genomic_DNA"/>
</dbReference>
<evidence type="ECO:0000256" key="6">
    <source>
        <dbReference type="ARBA" id="ARBA00022679"/>
    </source>
</evidence>
<sequence length="277" mass="29305">MSMEGAPPLGAYAEEVAVLGGLSDPALLRALLRVDRAAFLPPPPWLVEHVDGGYYLAGPERPQVLRHAVAIALDPSRRLNSGNPARIARFIEALAPKPGETLLHVGAGLGYYSALLAEMTGGRGRVIAAEIDPVLAASARQRLAPWPQVEVTGDALALDPPALDGIFVSAGLAHLPPAWLAALRPGGRMVVPLTGSGETGFVFLLSRGDDPCRWQARMLSAQKFYSCQGGVRGETAVTALDRALADPMVTRVRALRLDRHAPGPGCWLHGDGWCLSV</sequence>
<keyword evidence="5 8" id="KW-0489">Methyltransferase</keyword>
<dbReference type="Pfam" id="PF01135">
    <property type="entry name" value="PCMT"/>
    <property type="match status" value="1"/>
</dbReference>
<dbReference type="GO" id="GO:0005737">
    <property type="term" value="C:cytoplasm"/>
    <property type="evidence" value="ECO:0007669"/>
    <property type="project" value="UniProtKB-SubCell"/>
</dbReference>
<organism evidence="8">
    <name type="scientific">mine drainage metagenome</name>
    <dbReference type="NCBI Taxonomy" id="410659"/>
    <lineage>
        <taxon>unclassified sequences</taxon>
        <taxon>metagenomes</taxon>
        <taxon>ecological metagenomes</taxon>
    </lineage>
</organism>
<dbReference type="AlphaFoldDB" id="A0A1J5RMD2"/>
<evidence type="ECO:0000256" key="1">
    <source>
        <dbReference type="ARBA" id="ARBA00004496"/>
    </source>
</evidence>
<accession>A0A1J5RMD2</accession>
<dbReference type="PANTHER" id="PTHR11579">
    <property type="entry name" value="PROTEIN-L-ISOASPARTATE O-METHYLTRANSFERASE"/>
    <property type="match status" value="1"/>
</dbReference>
<evidence type="ECO:0000256" key="4">
    <source>
        <dbReference type="ARBA" id="ARBA00022490"/>
    </source>
</evidence>
<dbReference type="CDD" id="cd02440">
    <property type="entry name" value="AdoMet_MTases"/>
    <property type="match status" value="1"/>
</dbReference>
<dbReference type="InterPro" id="IPR000682">
    <property type="entry name" value="PCMT"/>
</dbReference>
<evidence type="ECO:0000256" key="3">
    <source>
        <dbReference type="ARBA" id="ARBA00011890"/>
    </source>
</evidence>
<reference evidence="8" key="1">
    <citation type="submission" date="2016-10" db="EMBL/GenBank/DDBJ databases">
        <title>Sequence of Gallionella enrichment culture.</title>
        <authorList>
            <person name="Poehlein A."/>
            <person name="Muehling M."/>
            <person name="Daniel R."/>
        </authorList>
    </citation>
    <scope>NUCLEOTIDE SEQUENCE</scope>
</reference>
<comment type="caution">
    <text evidence="8">The sequence shown here is derived from an EMBL/GenBank/DDBJ whole genome shotgun (WGS) entry which is preliminary data.</text>
</comment>
<keyword evidence="4" id="KW-0963">Cytoplasm</keyword>
<evidence type="ECO:0000313" key="8">
    <source>
        <dbReference type="EMBL" id="OIQ97182.1"/>
    </source>
</evidence>
<comment type="similarity">
    <text evidence="2">Belongs to the methyltransferase superfamily. L-isoaspartyl/D-aspartyl protein methyltransferase family.</text>
</comment>
<proteinExistence type="inferred from homology"/>
<dbReference type="SUPFAM" id="SSF53335">
    <property type="entry name" value="S-adenosyl-L-methionine-dependent methyltransferases"/>
    <property type="match status" value="1"/>
</dbReference>
<evidence type="ECO:0000256" key="2">
    <source>
        <dbReference type="ARBA" id="ARBA00005369"/>
    </source>
</evidence>